<evidence type="ECO:0000259" key="17">
    <source>
        <dbReference type="PROSITE" id="PS51471"/>
    </source>
</evidence>
<evidence type="ECO:0000256" key="12">
    <source>
        <dbReference type="ARBA" id="ARBA00023004"/>
    </source>
</evidence>
<dbReference type="Pfam" id="PF25238">
    <property type="entry name" value="OGFOD2-like"/>
    <property type="match status" value="1"/>
</dbReference>
<keyword evidence="19" id="KW-1185">Reference proteome</keyword>
<evidence type="ECO:0000256" key="11">
    <source>
        <dbReference type="ARBA" id="ARBA00023002"/>
    </source>
</evidence>
<keyword evidence="13 16" id="KW-0472">Membrane</keyword>
<feature type="domain" description="Fe2OG dioxygenase" evidence="17">
    <location>
        <begin position="692"/>
        <end position="785"/>
    </location>
</feature>
<evidence type="ECO:0000256" key="5">
    <source>
        <dbReference type="ARBA" id="ARBA00012264"/>
    </source>
</evidence>
<dbReference type="Pfam" id="PF03171">
    <property type="entry name" value="2OG-FeII_Oxy"/>
    <property type="match status" value="1"/>
</dbReference>
<dbReference type="FunFam" id="2.60.120.620:FF:000004">
    <property type="entry name" value="Procollagen-lysine,2-oxoglutarate 5-dioxygenase 2"/>
    <property type="match status" value="1"/>
</dbReference>
<evidence type="ECO:0000256" key="15">
    <source>
        <dbReference type="ARBA" id="ARBA00047930"/>
    </source>
</evidence>
<keyword evidence="8" id="KW-0256">Endoplasmic reticulum</keyword>
<dbReference type="InterPro" id="IPR029044">
    <property type="entry name" value="Nucleotide-diphossugar_trans"/>
</dbReference>
<dbReference type="InterPro" id="IPR006620">
    <property type="entry name" value="Pro_4_hyd_alph"/>
</dbReference>
<comment type="catalytic activity">
    <reaction evidence="15">
        <text>L-lysyl-[collagen] + 2-oxoglutarate + O2 = (5R)-5-hydroxy-L-lysyl-[collagen] + succinate + CO2</text>
        <dbReference type="Rhea" id="RHEA:16569"/>
        <dbReference type="Rhea" id="RHEA-COMP:12751"/>
        <dbReference type="Rhea" id="RHEA-COMP:12752"/>
        <dbReference type="ChEBI" id="CHEBI:15379"/>
        <dbReference type="ChEBI" id="CHEBI:16526"/>
        <dbReference type="ChEBI" id="CHEBI:16810"/>
        <dbReference type="ChEBI" id="CHEBI:29969"/>
        <dbReference type="ChEBI" id="CHEBI:30031"/>
        <dbReference type="ChEBI" id="CHEBI:133442"/>
        <dbReference type="EC" id="1.14.11.4"/>
    </reaction>
</comment>
<gene>
    <name evidence="18" type="ORF">NDU88_003549</name>
</gene>
<keyword evidence="9" id="KW-0847">Vitamin C</keyword>
<comment type="subcellular location">
    <subcellularLocation>
        <location evidence="3">Endoplasmic reticulum membrane</location>
        <topology evidence="3">Peripheral membrane protein</topology>
        <orientation evidence="3">Lumenal side</orientation>
    </subcellularLocation>
    <subcellularLocation>
        <location evidence="4">Rough endoplasmic reticulum</location>
    </subcellularLocation>
</comment>
<evidence type="ECO:0000256" key="8">
    <source>
        <dbReference type="ARBA" id="ARBA00022824"/>
    </source>
</evidence>
<dbReference type="EC" id="1.14.11.4" evidence="5"/>
<comment type="cofactor">
    <cofactor evidence="1">
        <name>Fe(2+)</name>
        <dbReference type="ChEBI" id="CHEBI:29033"/>
    </cofactor>
</comment>
<keyword evidence="10" id="KW-0223">Dioxygenase</keyword>
<dbReference type="GO" id="GO:0005506">
    <property type="term" value="F:iron ion binding"/>
    <property type="evidence" value="ECO:0007669"/>
    <property type="project" value="InterPro"/>
</dbReference>
<dbReference type="InterPro" id="IPR005123">
    <property type="entry name" value="Oxoglu/Fe-dep_dioxygenase_dom"/>
</dbReference>
<evidence type="ECO:0000313" key="19">
    <source>
        <dbReference type="Proteomes" id="UP001066276"/>
    </source>
</evidence>
<evidence type="ECO:0000256" key="2">
    <source>
        <dbReference type="ARBA" id="ARBA00001961"/>
    </source>
</evidence>
<dbReference type="Gene3D" id="2.60.120.620">
    <property type="entry name" value="q2cbj1_9rhob like domain"/>
    <property type="match status" value="1"/>
</dbReference>
<keyword evidence="12" id="KW-0408">Iron</keyword>
<dbReference type="PROSITE" id="PS51471">
    <property type="entry name" value="FE2OG_OXY"/>
    <property type="match status" value="1"/>
</dbReference>
<evidence type="ECO:0000256" key="6">
    <source>
        <dbReference type="ARBA" id="ARBA00022723"/>
    </source>
</evidence>
<evidence type="ECO:0000256" key="4">
    <source>
        <dbReference type="ARBA" id="ARBA00004427"/>
    </source>
</evidence>
<dbReference type="GO" id="GO:0008475">
    <property type="term" value="F:procollagen-lysine 5-dioxygenase activity"/>
    <property type="evidence" value="ECO:0007669"/>
    <property type="project" value="UniProtKB-EC"/>
</dbReference>
<dbReference type="Pfam" id="PF25342">
    <property type="entry name" value="GT_PLOD"/>
    <property type="match status" value="1"/>
</dbReference>
<evidence type="ECO:0000256" key="1">
    <source>
        <dbReference type="ARBA" id="ARBA00001954"/>
    </source>
</evidence>
<dbReference type="InterPro" id="IPR057589">
    <property type="entry name" value="GT_PLOD"/>
</dbReference>
<feature type="non-terminal residue" evidence="18">
    <location>
        <position position="1"/>
    </location>
</feature>
<evidence type="ECO:0000256" key="16">
    <source>
        <dbReference type="SAM" id="Phobius"/>
    </source>
</evidence>
<protein>
    <recommendedName>
        <fullName evidence="5">procollagen-lysine 5-dioxygenase</fullName>
        <ecNumber evidence="5">1.14.11.4</ecNumber>
    </recommendedName>
</protein>
<dbReference type="GO" id="GO:0005791">
    <property type="term" value="C:rough endoplasmic reticulum"/>
    <property type="evidence" value="ECO:0007669"/>
    <property type="project" value="UniProtKB-SubCell"/>
</dbReference>
<name>A0AAV7LFN8_PLEWA</name>
<reference evidence="18" key="1">
    <citation type="journal article" date="2022" name="bioRxiv">
        <title>Sequencing and chromosome-scale assembly of the giantPleurodeles waltlgenome.</title>
        <authorList>
            <person name="Brown T."/>
            <person name="Elewa A."/>
            <person name="Iarovenko S."/>
            <person name="Subramanian E."/>
            <person name="Araus A.J."/>
            <person name="Petzold A."/>
            <person name="Susuki M."/>
            <person name="Suzuki K.-i.T."/>
            <person name="Hayashi T."/>
            <person name="Toyoda A."/>
            <person name="Oliveira C."/>
            <person name="Osipova E."/>
            <person name="Leigh N.D."/>
            <person name="Simon A."/>
            <person name="Yun M.H."/>
        </authorList>
    </citation>
    <scope>NUCLEOTIDE SEQUENCE</scope>
    <source>
        <strain evidence="18">20211129_DDA</strain>
        <tissue evidence="18">Liver</tissue>
    </source>
</reference>
<accession>A0AAV7LFN8</accession>
<proteinExistence type="predicted"/>
<keyword evidence="16" id="KW-1133">Transmembrane helix</keyword>
<feature type="transmembrane region" description="Helical" evidence="16">
    <location>
        <begin position="24"/>
        <end position="44"/>
    </location>
</feature>
<keyword evidence="16" id="KW-0812">Transmembrane</keyword>
<keyword evidence="6" id="KW-0479">Metal-binding</keyword>
<dbReference type="PANTHER" id="PTHR10730:SF6">
    <property type="entry name" value="PROCOLLAGEN-LYSINE,2-OXOGLUTARATE 5-DIOXYGENASE 2"/>
    <property type="match status" value="1"/>
</dbReference>
<sequence length="785" mass="89957">THGWCSRQRHTDSAPRKAQAKRSAALMALHSQALLLMALVALGLGQSPTPFNPQGSDAPDTQTKEKLLIVTVATKETDGFHRFMQSAKYFNYTVKVLGQGENWTGGETVNSIGGGQKVRLLKESIQSFSDPEDLILLYTDSYDVIFAGGPEELLKKFHEANNKVVFAAESLVWPDKRLADKYPVVRSGKRFLSSGGFIGYLSAIKSILDQWELQDNDDDQLFYTKIYINPLQRERINITLDHKCRIFQSLNGAVDEVVLKFEPGRARARNSAYDTLPVILRGSGPVHIQLNYFGNYIPNAWTQEAGCGICEVDLLDLSTNEYPRVTIGVFIEQATPFLAEFLEKLITLDYPKDKLKLFIHNSVVHHETHIQKFWPQAKKSFAKLKIVGPEEAMTQAEARNMGMDLCRQEKKCEFYFSIDSDVVLTNPQTLKILIEKNRKIIAPLVTRHGKLWSNFWGALSPDGYYARSEDYVDIVQGNRKGLWNVPYMANVYLIKGQTLRSEMKERNQFMLDRLDPDMALCKNARETSFQREKDSPTPETFHMLRPPKGVFMYISNQHEYGRLISTANYNTTHFNNDLWQIFENPVDWKEKYINPNYSKIFTDNIVEQPCPDVYWFPIFSDKACDELVEEMENFGQWSGGKHHDSRISGGYENVPTDDIHMRQIGLETVWLHFIREFIAPVTLKVFAGYYTKGFALLNFVVKYSPDRQRFLRPHHDSSTFTINIALNRKDVDFQGGGCRFHRYNCSLDAPRKGWSFMHPGRLTHLHEGLLVTNGTRYIAVSFIDP</sequence>
<dbReference type="PROSITE" id="PS01325">
    <property type="entry name" value="LYS_HYDROXYLASE"/>
    <property type="match status" value="1"/>
</dbReference>
<comment type="cofactor">
    <cofactor evidence="2">
        <name>L-ascorbate</name>
        <dbReference type="ChEBI" id="CHEBI:38290"/>
    </cofactor>
</comment>
<evidence type="ECO:0000256" key="7">
    <source>
        <dbReference type="ARBA" id="ARBA00022729"/>
    </source>
</evidence>
<evidence type="ECO:0000256" key="14">
    <source>
        <dbReference type="ARBA" id="ARBA00023180"/>
    </source>
</evidence>
<dbReference type="GO" id="GO:0031418">
    <property type="term" value="F:L-ascorbic acid binding"/>
    <property type="evidence" value="ECO:0007669"/>
    <property type="project" value="UniProtKB-KW"/>
</dbReference>
<evidence type="ECO:0000256" key="13">
    <source>
        <dbReference type="ARBA" id="ARBA00023136"/>
    </source>
</evidence>
<keyword evidence="14" id="KW-0325">Glycoprotein</keyword>
<evidence type="ECO:0000256" key="3">
    <source>
        <dbReference type="ARBA" id="ARBA00004367"/>
    </source>
</evidence>
<keyword evidence="7" id="KW-0732">Signal</keyword>
<dbReference type="EMBL" id="JANPWB010000015">
    <property type="protein sequence ID" value="KAJ1090417.1"/>
    <property type="molecule type" value="Genomic_DNA"/>
</dbReference>
<dbReference type="SUPFAM" id="SSF53448">
    <property type="entry name" value="Nucleotide-diphospho-sugar transferases"/>
    <property type="match status" value="1"/>
</dbReference>
<dbReference type="InterPro" id="IPR050757">
    <property type="entry name" value="Collagen_mod_GT25"/>
</dbReference>
<dbReference type="InterPro" id="IPR001006">
    <property type="entry name" value="Procol_lys_dOase"/>
</dbReference>
<dbReference type="GO" id="GO:0005789">
    <property type="term" value="C:endoplasmic reticulum membrane"/>
    <property type="evidence" value="ECO:0007669"/>
    <property type="project" value="UniProtKB-SubCell"/>
</dbReference>
<dbReference type="Gene3D" id="3.90.550.10">
    <property type="entry name" value="Spore Coat Polysaccharide Biosynthesis Protein SpsA, Chain A"/>
    <property type="match status" value="1"/>
</dbReference>
<evidence type="ECO:0000313" key="18">
    <source>
        <dbReference type="EMBL" id="KAJ1090417.1"/>
    </source>
</evidence>
<keyword evidence="11" id="KW-0560">Oxidoreductase</keyword>
<organism evidence="18 19">
    <name type="scientific">Pleurodeles waltl</name>
    <name type="common">Iberian ribbed newt</name>
    <dbReference type="NCBI Taxonomy" id="8319"/>
    <lineage>
        <taxon>Eukaryota</taxon>
        <taxon>Metazoa</taxon>
        <taxon>Chordata</taxon>
        <taxon>Craniata</taxon>
        <taxon>Vertebrata</taxon>
        <taxon>Euteleostomi</taxon>
        <taxon>Amphibia</taxon>
        <taxon>Batrachia</taxon>
        <taxon>Caudata</taxon>
        <taxon>Salamandroidea</taxon>
        <taxon>Salamandridae</taxon>
        <taxon>Pleurodelinae</taxon>
        <taxon>Pleurodeles</taxon>
    </lineage>
</organism>
<dbReference type="Proteomes" id="UP001066276">
    <property type="component" value="Chromosome 11"/>
</dbReference>
<dbReference type="InterPro" id="IPR044861">
    <property type="entry name" value="IPNS-like_FE2OG_OXY"/>
</dbReference>
<evidence type="ECO:0000256" key="10">
    <source>
        <dbReference type="ARBA" id="ARBA00022964"/>
    </source>
</evidence>
<evidence type="ECO:0000256" key="9">
    <source>
        <dbReference type="ARBA" id="ARBA00022896"/>
    </source>
</evidence>
<dbReference type="PANTHER" id="PTHR10730">
    <property type="entry name" value="PROCOLLAGEN-LYSINE,2-OXOGLUTARATE 5-DIOXYGENASE/GLYCOSYLTRANSFERASE 25 FAMILY MEMBER"/>
    <property type="match status" value="1"/>
</dbReference>
<comment type="caution">
    <text evidence="18">The sequence shown here is derived from an EMBL/GenBank/DDBJ whole genome shotgun (WGS) entry which is preliminary data.</text>
</comment>
<dbReference type="SMART" id="SM00702">
    <property type="entry name" value="P4Hc"/>
    <property type="match status" value="1"/>
</dbReference>
<dbReference type="AlphaFoldDB" id="A0AAV7LFN8"/>